<comment type="caution">
    <text evidence="9">The sequence shown here is derived from an EMBL/GenBank/DDBJ whole genome shotgun (WGS) entry which is preliminary data.</text>
</comment>
<dbReference type="InterPro" id="IPR018496">
    <property type="entry name" value="PsdUridine_synth_RsuA/RluB_CS"/>
</dbReference>
<evidence type="ECO:0000256" key="7">
    <source>
        <dbReference type="SAM" id="MobiDB-lite"/>
    </source>
</evidence>
<dbReference type="Proteomes" id="UP000325122">
    <property type="component" value="Unassembled WGS sequence"/>
</dbReference>
<dbReference type="InterPro" id="IPR042092">
    <property type="entry name" value="PsdUridine_s_RsuA/RluB/E/F_cat"/>
</dbReference>
<dbReference type="SMART" id="SM00363">
    <property type="entry name" value="S4"/>
    <property type="match status" value="1"/>
</dbReference>
<dbReference type="Gene3D" id="3.30.70.580">
    <property type="entry name" value="Pseudouridine synthase I, catalytic domain, N-terminal subdomain"/>
    <property type="match status" value="1"/>
</dbReference>
<evidence type="ECO:0000259" key="8">
    <source>
        <dbReference type="SMART" id="SM00363"/>
    </source>
</evidence>
<evidence type="ECO:0000313" key="10">
    <source>
        <dbReference type="Proteomes" id="UP000325122"/>
    </source>
</evidence>
<dbReference type="InterPro" id="IPR002942">
    <property type="entry name" value="S4_RNA-bd"/>
</dbReference>
<evidence type="ECO:0000256" key="3">
    <source>
        <dbReference type="ARBA" id="ARBA00022884"/>
    </source>
</evidence>
<keyword evidence="3 5" id="KW-0694">RNA-binding</keyword>
<dbReference type="InterPro" id="IPR020103">
    <property type="entry name" value="PsdUridine_synth_cat_dom_sf"/>
</dbReference>
<dbReference type="GO" id="GO:0000455">
    <property type="term" value="P:enzyme-directed rRNA pseudouridine synthesis"/>
    <property type="evidence" value="ECO:0007669"/>
    <property type="project" value="UniProtKB-ARBA"/>
</dbReference>
<dbReference type="InterPro" id="IPR006145">
    <property type="entry name" value="PsdUridine_synth_RsuA/RluA"/>
</dbReference>
<dbReference type="PROSITE" id="PS01149">
    <property type="entry name" value="PSI_RSU"/>
    <property type="match status" value="1"/>
</dbReference>
<gene>
    <name evidence="9" type="ORF">F1654_09920</name>
</gene>
<dbReference type="NCBIfam" id="TIGR00093">
    <property type="entry name" value="pseudouridine synthase"/>
    <property type="match status" value="1"/>
</dbReference>
<evidence type="ECO:0000256" key="2">
    <source>
        <dbReference type="ARBA" id="ARBA00008348"/>
    </source>
</evidence>
<dbReference type="AlphaFoldDB" id="A0A5M6ZH33"/>
<dbReference type="GO" id="GO:0120159">
    <property type="term" value="F:rRNA pseudouridine synthase activity"/>
    <property type="evidence" value="ECO:0007669"/>
    <property type="project" value="UniProtKB-ARBA"/>
</dbReference>
<dbReference type="Gene3D" id="3.10.290.10">
    <property type="entry name" value="RNA-binding S4 domain"/>
    <property type="match status" value="1"/>
</dbReference>
<dbReference type="InterPro" id="IPR036986">
    <property type="entry name" value="S4_RNA-bd_sf"/>
</dbReference>
<evidence type="ECO:0000256" key="4">
    <source>
        <dbReference type="ARBA" id="ARBA00023235"/>
    </source>
</evidence>
<feature type="region of interest" description="Disordered" evidence="7">
    <location>
        <begin position="255"/>
        <end position="294"/>
    </location>
</feature>
<dbReference type="Pfam" id="PF01479">
    <property type="entry name" value="S4"/>
    <property type="match status" value="1"/>
</dbReference>
<accession>A0A5M6ZH33</accession>
<name>A0A5M6ZH33_9PROT</name>
<evidence type="ECO:0000256" key="6">
    <source>
        <dbReference type="RuleBase" id="RU003887"/>
    </source>
</evidence>
<dbReference type="InterPro" id="IPR050343">
    <property type="entry name" value="RsuA_PseudoU_synthase"/>
</dbReference>
<evidence type="ECO:0000256" key="5">
    <source>
        <dbReference type="PROSITE-ProRule" id="PRU00182"/>
    </source>
</evidence>
<evidence type="ECO:0000313" key="9">
    <source>
        <dbReference type="EMBL" id="KAA5804083.1"/>
    </source>
</evidence>
<dbReference type="Gene3D" id="3.30.70.1560">
    <property type="entry name" value="Alpha-L RNA-binding motif"/>
    <property type="match status" value="1"/>
</dbReference>
<reference evidence="9 10" key="1">
    <citation type="submission" date="2019-09" db="EMBL/GenBank/DDBJ databases">
        <authorList>
            <person name="Kevbrin V."/>
            <person name="Grouzdev D.S."/>
        </authorList>
    </citation>
    <scope>NUCLEOTIDE SEQUENCE [LARGE SCALE GENOMIC DNA]</scope>
    <source>
        <strain evidence="9 10">G-192</strain>
    </source>
</reference>
<keyword evidence="10" id="KW-1185">Reference proteome</keyword>
<keyword evidence="4 6" id="KW-0413">Isomerase</keyword>
<dbReference type="SUPFAM" id="SSF55120">
    <property type="entry name" value="Pseudouridine synthase"/>
    <property type="match status" value="1"/>
</dbReference>
<dbReference type="FunFam" id="3.10.290.10:FF:000003">
    <property type="entry name" value="Pseudouridine synthase"/>
    <property type="match status" value="1"/>
</dbReference>
<feature type="domain" description="RNA-binding S4" evidence="8">
    <location>
        <begin position="13"/>
        <end position="72"/>
    </location>
</feature>
<dbReference type="GO" id="GO:0003723">
    <property type="term" value="F:RNA binding"/>
    <property type="evidence" value="ECO:0007669"/>
    <property type="project" value="UniProtKB-KW"/>
</dbReference>
<dbReference type="CDD" id="cd00165">
    <property type="entry name" value="S4"/>
    <property type="match status" value="1"/>
</dbReference>
<proteinExistence type="inferred from homology"/>
<dbReference type="EC" id="5.4.99.-" evidence="6"/>
<evidence type="ECO:0000256" key="1">
    <source>
        <dbReference type="ARBA" id="ARBA00000073"/>
    </source>
</evidence>
<dbReference type="Pfam" id="PF00849">
    <property type="entry name" value="PseudoU_synth_2"/>
    <property type="match status" value="1"/>
</dbReference>
<comment type="catalytic activity">
    <reaction evidence="1">
        <text>a uridine in RNA = a pseudouridine in RNA</text>
        <dbReference type="Rhea" id="RHEA:48348"/>
        <dbReference type="Rhea" id="RHEA-COMP:12068"/>
        <dbReference type="Rhea" id="RHEA-COMP:12069"/>
        <dbReference type="ChEBI" id="CHEBI:65314"/>
        <dbReference type="ChEBI" id="CHEBI:65315"/>
    </reaction>
</comment>
<sequence>MSGTEDKDAGPGERIAKALAHAGVASRREAERLITEGRVAVNGKVLDTPAFKVTADDLITVDGKLVGPRPPTRLWRYHKPAGLVTTHADPQGRETVFSKLPPELGRVISVGRLDLNSEGLMLLTNDGELARVLELPATAWTRRYRVRAFGDADEAALAKLAGGVTVEGVAYGPVDVAVDRRTGANVWLTVGIKEGKNREVRKVLAHVGLNVNRLLRTAYGPFQLGALAPGAVEEVRLSVLREQMGKLYPLGADGHPLKAGAASAPAQPDGVRGPGRAQRRERKGPSHADRRRRP</sequence>
<comment type="similarity">
    <text evidence="2 6">Belongs to the pseudouridine synthase RsuA family.</text>
</comment>
<dbReference type="RefSeq" id="WP_150023350.1">
    <property type="nucleotide sequence ID" value="NZ_VWOJ01000002.1"/>
</dbReference>
<organism evidence="9 10">
    <name type="scientific">Alkalicaulis satelles</name>
    <dbReference type="NCBI Taxonomy" id="2609175"/>
    <lineage>
        <taxon>Bacteria</taxon>
        <taxon>Pseudomonadati</taxon>
        <taxon>Pseudomonadota</taxon>
        <taxon>Alphaproteobacteria</taxon>
        <taxon>Maricaulales</taxon>
        <taxon>Maricaulaceae</taxon>
        <taxon>Alkalicaulis</taxon>
    </lineage>
</organism>
<dbReference type="EMBL" id="VWOJ01000002">
    <property type="protein sequence ID" value="KAA5804083.1"/>
    <property type="molecule type" value="Genomic_DNA"/>
</dbReference>
<dbReference type="PANTHER" id="PTHR47683">
    <property type="entry name" value="PSEUDOURIDINE SYNTHASE FAMILY PROTEIN-RELATED"/>
    <property type="match status" value="1"/>
</dbReference>
<dbReference type="InterPro" id="IPR000748">
    <property type="entry name" value="PsdUridine_synth_RsuA/RluB/E/F"/>
</dbReference>
<dbReference type="InterPro" id="IPR020094">
    <property type="entry name" value="TruA/RsuA/RluB/E/F_N"/>
</dbReference>
<dbReference type="SUPFAM" id="SSF55174">
    <property type="entry name" value="Alpha-L RNA-binding motif"/>
    <property type="match status" value="1"/>
</dbReference>
<dbReference type="PANTHER" id="PTHR47683:SF3">
    <property type="entry name" value="RIBOSOMAL LARGE SUBUNIT PSEUDOURIDINE SYNTHASE B"/>
    <property type="match status" value="1"/>
</dbReference>
<protein>
    <recommendedName>
        <fullName evidence="6">Pseudouridine synthase</fullName>
        <ecNumber evidence="6">5.4.99.-</ecNumber>
    </recommendedName>
</protein>
<dbReference type="PROSITE" id="PS50889">
    <property type="entry name" value="S4"/>
    <property type="match status" value="1"/>
</dbReference>